<keyword evidence="1" id="KW-0808">Transferase</keyword>
<dbReference type="AlphaFoldDB" id="A0A382GBC1"/>
<organism evidence="3">
    <name type="scientific">marine metagenome</name>
    <dbReference type="NCBI Taxonomy" id="408172"/>
    <lineage>
        <taxon>unclassified sequences</taxon>
        <taxon>metagenomes</taxon>
        <taxon>ecological metagenomes</taxon>
    </lineage>
</organism>
<dbReference type="GO" id="GO:0016757">
    <property type="term" value="F:glycosyltransferase activity"/>
    <property type="evidence" value="ECO:0007669"/>
    <property type="project" value="InterPro"/>
</dbReference>
<dbReference type="SUPFAM" id="SSF53756">
    <property type="entry name" value="UDP-Glycosyltransferase/glycogen phosphorylase"/>
    <property type="match status" value="2"/>
</dbReference>
<gene>
    <name evidence="3" type="ORF">METZ01_LOCUS225063</name>
</gene>
<evidence type="ECO:0000313" key="3">
    <source>
        <dbReference type="EMBL" id="SVB72209.1"/>
    </source>
</evidence>
<dbReference type="PANTHER" id="PTHR46401:SF2">
    <property type="entry name" value="GLYCOSYLTRANSFERASE WBBK-RELATED"/>
    <property type="match status" value="1"/>
</dbReference>
<protein>
    <recommendedName>
        <fullName evidence="2">Glycosyl transferase family 1 domain-containing protein</fullName>
    </recommendedName>
</protein>
<accession>A0A382GBC1</accession>
<reference evidence="3" key="1">
    <citation type="submission" date="2018-05" db="EMBL/GenBank/DDBJ databases">
        <authorList>
            <person name="Lanie J.A."/>
            <person name="Ng W.-L."/>
            <person name="Kazmierczak K.M."/>
            <person name="Andrzejewski T.M."/>
            <person name="Davidsen T.M."/>
            <person name="Wayne K.J."/>
            <person name="Tettelin H."/>
            <person name="Glass J.I."/>
            <person name="Rusch D."/>
            <person name="Podicherti R."/>
            <person name="Tsui H.-C.T."/>
            <person name="Winkler M.E."/>
        </authorList>
    </citation>
    <scope>NUCLEOTIDE SEQUENCE</scope>
</reference>
<feature type="domain" description="Glycosyl transferase family 1" evidence="2">
    <location>
        <begin position="291"/>
        <end position="344"/>
    </location>
</feature>
<dbReference type="PANTHER" id="PTHR46401">
    <property type="entry name" value="GLYCOSYLTRANSFERASE WBBK-RELATED"/>
    <property type="match status" value="1"/>
</dbReference>
<dbReference type="Pfam" id="PF00534">
    <property type="entry name" value="Glycos_transf_1"/>
    <property type="match status" value="1"/>
</dbReference>
<dbReference type="EMBL" id="UINC01054465">
    <property type="protein sequence ID" value="SVB72209.1"/>
    <property type="molecule type" value="Genomic_DNA"/>
</dbReference>
<proteinExistence type="predicted"/>
<dbReference type="InterPro" id="IPR001296">
    <property type="entry name" value="Glyco_trans_1"/>
</dbReference>
<evidence type="ECO:0000256" key="1">
    <source>
        <dbReference type="ARBA" id="ARBA00022679"/>
    </source>
</evidence>
<feature type="non-terminal residue" evidence="3">
    <location>
        <position position="357"/>
    </location>
</feature>
<name>A0A382GBC1_9ZZZZ</name>
<evidence type="ECO:0000259" key="2">
    <source>
        <dbReference type="Pfam" id="PF00534"/>
    </source>
</evidence>
<sequence length="357" mass="40753">MLNTGYAIYAREVLTRLYNTDKYTIAELGCYSAVDNPKRFDVPWRLYSNLPSSNEESQAYSTNAGYQFGEWRFEDVCLDFRPDVVIDIRDWWMLEFAERSPFRPYYHWAIMPTVDSDPQQEQFISTYLNADSVFTYSEYGKDTIEKASNGHINVLDIASPGADCNALQPVSDKNAHRRAAGFVDDVIIIGTVMRNQRRKLYPNLIASFRKMLDENKEIQDKAFLYLHTSYPDLGWDIPALIRQYDMGNHTLMTYVCNSCAHFFPSFFQDAKMACPNCGRPNARPPNTQVGVTPEQLSSILNWFDLYVQYSVCEGFGMPQVEAAACGVPVLTVDYSAMQSVGKNLKATMIDVPLFAWD</sequence>
<dbReference type="Gene3D" id="3.40.50.2000">
    <property type="entry name" value="Glycogen Phosphorylase B"/>
    <property type="match status" value="3"/>
</dbReference>